<organism evidence="1 2">
    <name type="scientific">Agrobacterium vitis</name>
    <name type="common">Rhizobium vitis</name>
    <dbReference type="NCBI Taxonomy" id="373"/>
    <lineage>
        <taxon>Bacteria</taxon>
        <taxon>Pseudomonadati</taxon>
        <taxon>Pseudomonadota</taxon>
        <taxon>Alphaproteobacteria</taxon>
        <taxon>Hyphomicrobiales</taxon>
        <taxon>Rhizobiaceae</taxon>
        <taxon>Rhizobium/Agrobacterium group</taxon>
        <taxon>Agrobacterium</taxon>
    </lineage>
</organism>
<comment type="caution">
    <text evidence="1">The sequence shown here is derived from an EMBL/GenBank/DDBJ whole genome shotgun (WGS) entry which is preliminary data.</text>
</comment>
<evidence type="ECO:0000313" key="1">
    <source>
        <dbReference type="EMBL" id="MUP04535.1"/>
    </source>
</evidence>
<dbReference type="AlphaFoldDB" id="A0ABD6GBY3"/>
<sequence length="92" mass="10166">MAIQAAIAAAPAHADDIAVDRFAAAMKEKLAKKRLDGRSGWEDKDDCSQLFISHLLREHVEKGDPVDVGNLAMMLHQREERIASLLETLQGE</sequence>
<dbReference type="EMBL" id="MBEV02000003">
    <property type="protein sequence ID" value="MUP04535.1"/>
    <property type="molecule type" value="Genomic_DNA"/>
</dbReference>
<accession>A0ABD6GBY3</accession>
<protein>
    <submittedName>
        <fullName evidence="1">Uncharacterized protein</fullName>
    </submittedName>
</protein>
<proteinExistence type="predicted"/>
<dbReference type="Proteomes" id="UP000175993">
    <property type="component" value="Unassembled WGS sequence"/>
</dbReference>
<name>A0ABD6GBY3_AGRVI</name>
<evidence type="ECO:0000313" key="2">
    <source>
        <dbReference type="Proteomes" id="UP000175993"/>
    </source>
</evidence>
<gene>
    <name evidence="1" type="ORF">BBI04_006860</name>
</gene>
<reference evidence="1 2" key="1">
    <citation type="submission" date="2019-11" db="EMBL/GenBank/DDBJ databases">
        <title>Whole-genome sequencing of Allorhizobium vitis.</title>
        <authorList>
            <person name="Gan H.M."/>
            <person name="Savka M.A."/>
        </authorList>
    </citation>
    <scope>NUCLEOTIDE SEQUENCE [LARGE SCALE GENOMIC DNA]</scope>
    <source>
        <strain evidence="1 2">AB4</strain>
    </source>
</reference>